<keyword evidence="4" id="KW-0472">Membrane</keyword>
<evidence type="ECO:0000256" key="5">
    <source>
        <dbReference type="ARBA" id="ARBA00023237"/>
    </source>
</evidence>
<feature type="domain" description="RagB/SusD" evidence="6">
    <location>
        <begin position="331"/>
        <end position="635"/>
    </location>
</feature>
<dbReference type="InterPro" id="IPR033985">
    <property type="entry name" value="SusD-like_N"/>
</dbReference>
<dbReference type="EMBL" id="DXDA01000007">
    <property type="protein sequence ID" value="HIY67955.1"/>
    <property type="molecule type" value="Genomic_DNA"/>
</dbReference>
<evidence type="ECO:0000256" key="3">
    <source>
        <dbReference type="ARBA" id="ARBA00022729"/>
    </source>
</evidence>
<comment type="caution">
    <text evidence="8">The sequence shown here is derived from an EMBL/GenBank/DDBJ whole genome shotgun (WGS) entry which is preliminary data.</text>
</comment>
<dbReference type="GO" id="GO:0009279">
    <property type="term" value="C:cell outer membrane"/>
    <property type="evidence" value="ECO:0007669"/>
    <property type="project" value="UniProtKB-SubCell"/>
</dbReference>
<feature type="domain" description="SusD-like N-terminal" evidence="7">
    <location>
        <begin position="99"/>
        <end position="225"/>
    </location>
</feature>
<proteinExistence type="inferred from homology"/>
<dbReference type="Pfam" id="PF07980">
    <property type="entry name" value="SusD_RagB"/>
    <property type="match status" value="1"/>
</dbReference>
<dbReference type="AlphaFoldDB" id="A0A9D2CBY0"/>
<dbReference type="Gene3D" id="1.25.40.390">
    <property type="match status" value="1"/>
</dbReference>
<keyword evidence="3" id="KW-0732">Signal</keyword>
<organism evidence="8 9">
    <name type="scientific">Candidatus Alistipes intestinigallinarum</name>
    <dbReference type="NCBI Taxonomy" id="2838440"/>
    <lineage>
        <taxon>Bacteria</taxon>
        <taxon>Pseudomonadati</taxon>
        <taxon>Bacteroidota</taxon>
        <taxon>Bacteroidia</taxon>
        <taxon>Bacteroidales</taxon>
        <taxon>Rikenellaceae</taxon>
        <taxon>Alistipes</taxon>
    </lineage>
</organism>
<reference evidence="8" key="2">
    <citation type="submission" date="2021-04" db="EMBL/GenBank/DDBJ databases">
        <authorList>
            <person name="Gilroy R."/>
        </authorList>
    </citation>
    <scope>NUCLEOTIDE SEQUENCE</scope>
    <source>
        <strain evidence="8">5134</strain>
    </source>
</reference>
<evidence type="ECO:0000259" key="6">
    <source>
        <dbReference type="Pfam" id="PF07980"/>
    </source>
</evidence>
<evidence type="ECO:0000256" key="2">
    <source>
        <dbReference type="ARBA" id="ARBA00006275"/>
    </source>
</evidence>
<dbReference type="SUPFAM" id="SSF48452">
    <property type="entry name" value="TPR-like"/>
    <property type="match status" value="1"/>
</dbReference>
<keyword evidence="5" id="KW-0998">Cell outer membrane</keyword>
<name>A0A9D2CBY0_9BACT</name>
<dbReference type="Proteomes" id="UP000886844">
    <property type="component" value="Unassembled WGS sequence"/>
</dbReference>
<protein>
    <submittedName>
        <fullName evidence="8">RagB/SusD family nutrient uptake outer membrane protein</fullName>
    </submittedName>
</protein>
<evidence type="ECO:0000256" key="4">
    <source>
        <dbReference type="ARBA" id="ARBA00023136"/>
    </source>
</evidence>
<comment type="subcellular location">
    <subcellularLocation>
        <location evidence="1">Cell outer membrane</location>
    </subcellularLocation>
</comment>
<evidence type="ECO:0000259" key="7">
    <source>
        <dbReference type="Pfam" id="PF14322"/>
    </source>
</evidence>
<sequence>MKTFKCAIFALAGSLLFSCSDLDLSPKDSAASGSWFQTPEQFELNLNALLHHSYWPMERNEWTSNEQTELDMLTDDGQNRSAPGRFLIDGVDGTYPLAVRMWDITYTGINRCNKIITEIKKLEGEMDPERYNRIIACARFYRACFYCRIMVHFGDPVVVPENMDMDSEAGRQAAYELTRTDMWEVVDDMLQEFDEIAPLLPVSYGGGEVERATQGAVYGMKARYALHFASIRKWDTIELDENGRGHGFGDANEEEAKRLFEQARDAAAMCISLNAYSLHSDFGELFRMSTKHSPEGIFVIPRSKALSNNSKYQYLYGGATTAKLPRLSGAPTCTTCLPSWYLLCSFLDDQGKPIDESTVYDPHKPFEHRDPRCTYTIVEHGTQHLGVVFDPHFDVTEVYSAREGGMVTNNDSRSYKISGSSNQYASYNGLVLKKHVDEDWLSPFEAENDKLILRYADVLLMYAEAKIELNEIDDTVLNAMNQVRARAYKVDVTATSDYPAITERDQARLRTILRFERRMEFAFENLRLYDLWRWRIAEKVLNRPWIGLPKKDEKLQRAYIDDGMWFHGAVPQVDEDGCVDFMADVAKGDPNFFRNNMYAQVLAECKFVAPKSYLWPIPTTTMQVMKNITENNPGY</sequence>
<comment type="similarity">
    <text evidence="2">Belongs to the SusD family.</text>
</comment>
<dbReference type="Pfam" id="PF14322">
    <property type="entry name" value="SusD-like_3"/>
    <property type="match status" value="1"/>
</dbReference>
<evidence type="ECO:0000313" key="9">
    <source>
        <dbReference type="Proteomes" id="UP000886844"/>
    </source>
</evidence>
<dbReference type="InterPro" id="IPR012944">
    <property type="entry name" value="SusD_RagB_dom"/>
</dbReference>
<dbReference type="InterPro" id="IPR011990">
    <property type="entry name" value="TPR-like_helical_dom_sf"/>
</dbReference>
<dbReference type="PROSITE" id="PS51257">
    <property type="entry name" value="PROKAR_LIPOPROTEIN"/>
    <property type="match status" value="1"/>
</dbReference>
<evidence type="ECO:0000256" key="1">
    <source>
        <dbReference type="ARBA" id="ARBA00004442"/>
    </source>
</evidence>
<reference evidence="8" key="1">
    <citation type="journal article" date="2021" name="PeerJ">
        <title>Extensive microbial diversity within the chicken gut microbiome revealed by metagenomics and culture.</title>
        <authorList>
            <person name="Gilroy R."/>
            <person name="Ravi A."/>
            <person name="Getino M."/>
            <person name="Pursley I."/>
            <person name="Horton D.L."/>
            <person name="Alikhan N.F."/>
            <person name="Baker D."/>
            <person name="Gharbi K."/>
            <person name="Hall N."/>
            <person name="Watson M."/>
            <person name="Adriaenssens E.M."/>
            <person name="Foster-Nyarko E."/>
            <person name="Jarju S."/>
            <person name="Secka A."/>
            <person name="Antonio M."/>
            <person name="Oren A."/>
            <person name="Chaudhuri R.R."/>
            <person name="La Ragione R."/>
            <person name="Hildebrand F."/>
            <person name="Pallen M.J."/>
        </authorList>
    </citation>
    <scope>NUCLEOTIDE SEQUENCE</scope>
    <source>
        <strain evidence="8">5134</strain>
    </source>
</reference>
<gene>
    <name evidence="8" type="ORF">H9828_00900</name>
</gene>
<evidence type="ECO:0000313" key="8">
    <source>
        <dbReference type="EMBL" id="HIY67955.1"/>
    </source>
</evidence>
<accession>A0A9D2CBY0</accession>